<dbReference type="EMBL" id="CAJOBI010020445">
    <property type="protein sequence ID" value="CAF4212807.1"/>
    <property type="molecule type" value="Genomic_DNA"/>
</dbReference>
<protein>
    <submittedName>
        <fullName evidence="1">Uncharacterized protein</fullName>
    </submittedName>
</protein>
<name>A0A8S2SB10_9BILA</name>
<gene>
    <name evidence="1" type="ORF">SMN809_LOCUS22386</name>
</gene>
<dbReference type="AlphaFoldDB" id="A0A8S2SB10"/>
<dbReference type="Proteomes" id="UP000676336">
    <property type="component" value="Unassembled WGS sequence"/>
</dbReference>
<sequence length="29" mass="3237">QYGDVDSATRLFSSTANKSNYIYTAMFKG</sequence>
<evidence type="ECO:0000313" key="2">
    <source>
        <dbReference type="Proteomes" id="UP000676336"/>
    </source>
</evidence>
<evidence type="ECO:0000313" key="1">
    <source>
        <dbReference type="EMBL" id="CAF4212807.1"/>
    </source>
</evidence>
<accession>A0A8S2SB10</accession>
<comment type="caution">
    <text evidence="1">The sequence shown here is derived from an EMBL/GenBank/DDBJ whole genome shotgun (WGS) entry which is preliminary data.</text>
</comment>
<proteinExistence type="predicted"/>
<organism evidence="1 2">
    <name type="scientific">Rotaria magnacalcarata</name>
    <dbReference type="NCBI Taxonomy" id="392030"/>
    <lineage>
        <taxon>Eukaryota</taxon>
        <taxon>Metazoa</taxon>
        <taxon>Spiralia</taxon>
        <taxon>Gnathifera</taxon>
        <taxon>Rotifera</taxon>
        <taxon>Eurotatoria</taxon>
        <taxon>Bdelloidea</taxon>
        <taxon>Philodinida</taxon>
        <taxon>Philodinidae</taxon>
        <taxon>Rotaria</taxon>
    </lineage>
</organism>
<reference evidence="1" key="1">
    <citation type="submission" date="2021-02" db="EMBL/GenBank/DDBJ databases">
        <authorList>
            <person name="Nowell W R."/>
        </authorList>
    </citation>
    <scope>NUCLEOTIDE SEQUENCE</scope>
</reference>
<feature type="non-terminal residue" evidence="1">
    <location>
        <position position="1"/>
    </location>
</feature>